<keyword evidence="2" id="KW-0812">Transmembrane</keyword>
<evidence type="ECO:0000256" key="2">
    <source>
        <dbReference type="SAM" id="Phobius"/>
    </source>
</evidence>
<reference evidence="3 4" key="1">
    <citation type="submission" date="2024-09" db="EMBL/GenBank/DDBJ databases">
        <authorList>
            <person name="Sun Q."/>
            <person name="Mori K."/>
        </authorList>
    </citation>
    <scope>NUCLEOTIDE SEQUENCE [LARGE SCALE GENOMIC DNA]</scope>
    <source>
        <strain evidence="3 4">JCM 3028</strain>
    </source>
</reference>
<feature type="transmembrane region" description="Helical" evidence="2">
    <location>
        <begin position="116"/>
        <end position="133"/>
    </location>
</feature>
<evidence type="ECO:0000313" key="3">
    <source>
        <dbReference type="EMBL" id="MFB9679721.1"/>
    </source>
</evidence>
<feature type="transmembrane region" description="Helical" evidence="2">
    <location>
        <begin position="153"/>
        <end position="172"/>
    </location>
</feature>
<accession>A0ABV5TLI5</accession>
<feature type="transmembrane region" description="Helical" evidence="2">
    <location>
        <begin position="246"/>
        <end position="271"/>
    </location>
</feature>
<protein>
    <recommendedName>
        <fullName evidence="5">ABC transporter permease</fullName>
    </recommendedName>
</protein>
<feature type="transmembrane region" description="Helical" evidence="2">
    <location>
        <begin position="283"/>
        <end position="301"/>
    </location>
</feature>
<sequence>MSLTIGARETEERQTEEREAEGHRTEGRERARWTAGSDAPPASAGEPGTRRTPAALILAAARRTRAVLILARTRRTPASLILAGARRTRAVLALTGGQRIRAALALTWPLARAIDWAPLAAVAVFTAALVSLVEMGSELSAGTALDLMRVGGALLGGAAAFALVDPVATNAGPAPVPRWVRQGLRCLLAGAVAMAVWLGAFAVVVSRLPRGQLFPLSDLLVEAVVCLGAGLAAAATATRFTSGRQLALAAVVAQLMLVLATVLLPAGLQLWPPTCGYGHWYEAHRFWLVMSPLPLLWLAAANRDVR</sequence>
<evidence type="ECO:0008006" key="5">
    <source>
        <dbReference type="Google" id="ProtNLM"/>
    </source>
</evidence>
<keyword evidence="2" id="KW-0472">Membrane</keyword>
<comment type="caution">
    <text evidence="3">The sequence shown here is derived from an EMBL/GenBank/DDBJ whole genome shotgun (WGS) entry which is preliminary data.</text>
</comment>
<feature type="region of interest" description="Disordered" evidence="1">
    <location>
        <begin position="1"/>
        <end position="51"/>
    </location>
</feature>
<dbReference type="EMBL" id="JBHMBS010000017">
    <property type="protein sequence ID" value="MFB9679721.1"/>
    <property type="molecule type" value="Genomic_DNA"/>
</dbReference>
<feature type="compositionally biased region" description="Basic and acidic residues" evidence="1">
    <location>
        <begin position="8"/>
        <end position="32"/>
    </location>
</feature>
<evidence type="ECO:0000256" key="1">
    <source>
        <dbReference type="SAM" id="MobiDB-lite"/>
    </source>
</evidence>
<gene>
    <name evidence="3" type="ORF">ACFFRH_29915</name>
</gene>
<organism evidence="3 4">
    <name type="scientific">Streptosporangium vulgare</name>
    <dbReference type="NCBI Taxonomy" id="46190"/>
    <lineage>
        <taxon>Bacteria</taxon>
        <taxon>Bacillati</taxon>
        <taxon>Actinomycetota</taxon>
        <taxon>Actinomycetes</taxon>
        <taxon>Streptosporangiales</taxon>
        <taxon>Streptosporangiaceae</taxon>
        <taxon>Streptosporangium</taxon>
    </lineage>
</organism>
<keyword evidence="4" id="KW-1185">Reference proteome</keyword>
<feature type="transmembrane region" description="Helical" evidence="2">
    <location>
        <begin position="184"/>
        <end position="206"/>
    </location>
</feature>
<dbReference type="Proteomes" id="UP001589610">
    <property type="component" value="Unassembled WGS sequence"/>
</dbReference>
<keyword evidence="2" id="KW-1133">Transmembrane helix</keyword>
<proteinExistence type="predicted"/>
<feature type="transmembrane region" description="Helical" evidence="2">
    <location>
        <begin position="212"/>
        <end position="234"/>
    </location>
</feature>
<evidence type="ECO:0000313" key="4">
    <source>
        <dbReference type="Proteomes" id="UP001589610"/>
    </source>
</evidence>
<name>A0ABV5TLI5_9ACTN</name>
<dbReference type="RefSeq" id="WP_386161050.1">
    <property type="nucleotide sequence ID" value="NZ_JBHMBS010000017.1"/>
</dbReference>